<dbReference type="RefSeq" id="WP_197957687.1">
    <property type="nucleotide sequence ID" value="NZ_JACCHP010000001.1"/>
</dbReference>
<comment type="caution">
    <text evidence="3">The sequence shown here is derived from an EMBL/GenBank/DDBJ whole genome shotgun (WGS) entry which is preliminary data.</text>
</comment>
<dbReference type="InterPro" id="IPR050879">
    <property type="entry name" value="Acyltransferase_3"/>
</dbReference>
<dbReference type="InterPro" id="IPR002656">
    <property type="entry name" value="Acyl_transf_3_dom"/>
</dbReference>
<protein>
    <submittedName>
        <fullName evidence="3">Acyltransferase</fullName>
    </submittedName>
</protein>
<feature type="domain" description="Acyltransferase 3" evidence="2">
    <location>
        <begin position="6"/>
        <end position="391"/>
    </location>
</feature>
<dbReference type="PANTHER" id="PTHR23028">
    <property type="entry name" value="ACETYLTRANSFERASE"/>
    <property type="match status" value="1"/>
</dbReference>
<keyword evidence="1" id="KW-0472">Membrane</keyword>
<organism evidence="3 4">
    <name type="scientific">Bradyrhizobium agreste</name>
    <dbReference type="NCBI Taxonomy" id="2751811"/>
    <lineage>
        <taxon>Bacteria</taxon>
        <taxon>Pseudomonadati</taxon>
        <taxon>Pseudomonadota</taxon>
        <taxon>Alphaproteobacteria</taxon>
        <taxon>Hyphomicrobiales</taxon>
        <taxon>Nitrobacteraceae</taxon>
        <taxon>Bradyrhizobium</taxon>
    </lineage>
</organism>
<reference evidence="3 4" key="1">
    <citation type="submission" date="2020-07" db="EMBL/GenBank/DDBJ databases">
        <title>Bradyrhizobium diversity isolated from nodules of indigenous legumes of Western Australia.</title>
        <authorList>
            <person name="Klepa M.S."/>
        </authorList>
    </citation>
    <scope>NUCLEOTIDE SEQUENCE [LARGE SCALE GENOMIC DNA]</scope>
    <source>
        <strain evidence="3 4">CNPSo 4010</strain>
    </source>
</reference>
<feature type="transmembrane region" description="Helical" evidence="1">
    <location>
        <begin position="226"/>
        <end position="248"/>
    </location>
</feature>
<proteinExistence type="predicted"/>
<dbReference type="Pfam" id="PF01757">
    <property type="entry name" value="Acyl_transf_3"/>
    <property type="match status" value="1"/>
</dbReference>
<keyword evidence="1" id="KW-1133">Transmembrane helix</keyword>
<evidence type="ECO:0000313" key="3">
    <source>
        <dbReference type="EMBL" id="MBH5396231.1"/>
    </source>
</evidence>
<feature type="transmembrane region" description="Helical" evidence="1">
    <location>
        <begin position="269"/>
        <end position="287"/>
    </location>
</feature>
<dbReference type="GO" id="GO:0016746">
    <property type="term" value="F:acyltransferase activity"/>
    <property type="evidence" value="ECO:0007669"/>
    <property type="project" value="UniProtKB-KW"/>
</dbReference>
<feature type="transmembrane region" description="Helical" evidence="1">
    <location>
        <begin position="42"/>
        <end position="65"/>
    </location>
</feature>
<feature type="transmembrane region" description="Helical" evidence="1">
    <location>
        <begin position="338"/>
        <end position="356"/>
    </location>
</feature>
<feature type="transmembrane region" description="Helical" evidence="1">
    <location>
        <begin position="376"/>
        <end position="397"/>
    </location>
</feature>
<dbReference type="EMBL" id="JACCHP010000001">
    <property type="protein sequence ID" value="MBH5396231.1"/>
    <property type="molecule type" value="Genomic_DNA"/>
</dbReference>
<feature type="transmembrane region" description="Helical" evidence="1">
    <location>
        <begin position="12"/>
        <end position="30"/>
    </location>
</feature>
<evidence type="ECO:0000313" key="4">
    <source>
        <dbReference type="Proteomes" id="UP000807370"/>
    </source>
</evidence>
<dbReference type="Proteomes" id="UP000807370">
    <property type="component" value="Unassembled WGS sequence"/>
</dbReference>
<feature type="transmembrane region" description="Helical" evidence="1">
    <location>
        <begin position="307"/>
        <end position="326"/>
    </location>
</feature>
<sequence length="538" mass="59139">MAKQIPALTGIRFIAAASVAISHGGVWFFAGNRLTLDLNIVTLALFGMSLFFTLSGFVIQYNYGAAIARCPRKAIPEFLVARVGRIYPLFVVLFLVELLTGPMVWHWLLGTPEQAAGGFSWHIVPFELGMVQSWFFANVAGAPPIYQFESVGRVSWSVSAEWFFYLAFPIVCPFLSRIRTVSGSILCAIGAVTIELGIDLTVWILQSRINLFATHAYGTETSLPNFRTSLLVWIVYFDPFCRVWEFFLGCSLAKLHELWLAQNFRPSRVLLDTLAGIGVVAVAWVFWFSAHEPPLGLEMSFFDIVRYNIALAAPVALILVATAQPLSTAGRLLSARWLVFLGEASFGLYLVHSVIYQRFPLVRWQTSSELLGHLGALALAFAVATCLAVLLHFIFEAPARRLIRGCLQRSSAEHRRRVIRLGCAGFVTLILAAVIYAVQAVTGDHLTQQGLSVVAATYGGNCRWISVHGNATRALAAACSGKYECTFTVRTEQIGDPAPGCAKDFMAAWICKGDRTIRSTSFRADSGFGSTVQLSCDH</sequence>
<name>A0ABS0PGB9_9BRAD</name>
<evidence type="ECO:0000259" key="2">
    <source>
        <dbReference type="Pfam" id="PF01757"/>
    </source>
</evidence>
<evidence type="ECO:0000256" key="1">
    <source>
        <dbReference type="SAM" id="Phobius"/>
    </source>
</evidence>
<dbReference type="PANTHER" id="PTHR23028:SF53">
    <property type="entry name" value="ACYL_TRANSF_3 DOMAIN-CONTAINING PROTEIN"/>
    <property type="match status" value="1"/>
</dbReference>
<keyword evidence="3" id="KW-0808">Transferase</keyword>
<keyword evidence="3" id="KW-0012">Acyltransferase</keyword>
<feature type="transmembrane region" description="Helical" evidence="1">
    <location>
        <begin position="162"/>
        <end position="178"/>
    </location>
</feature>
<feature type="transmembrane region" description="Helical" evidence="1">
    <location>
        <begin position="86"/>
        <end position="108"/>
    </location>
</feature>
<keyword evidence="1" id="KW-0812">Transmembrane</keyword>
<feature type="transmembrane region" description="Helical" evidence="1">
    <location>
        <begin position="418"/>
        <end position="438"/>
    </location>
</feature>
<gene>
    <name evidence="3" type="ORF">HZZ13_00045</name>
</gene>
<accession>A0ABS0PGB9</accession>
<keyword evidence="4" id="KW-1185">Reference proteome</keyword>
<feature type="transmembrane region" description="Helical" evidence="1">
    <location>
        <begin position="185"/>
        <end position="206"/>
    </location>
</feature>